<dbReference type="GO" id="GO:0003677">
    <property type="term" value="F:DNA binding"/>
    <property type="evidence" value="ECO:0007669"/>
    <property type="project" value="InterPro"/>
</dbReference>
<reference evidence="2" key="1">
    <citation type="submission" date="2020-05" db="EMBL/GenBank/DDBJ databases">
        <authorList>
            <person name="Chiriac C."/>
            <person name="Salcher M."/>
            <person name="Ghai R."/>
            <person name="Kavagutti S V."/>
        </authorList>
    </citation>
    <scope>NUCLEOTIDE SEQUENCE</scope>
</reference>
<dbReference type="InterPro" id="IPR041413">
    <property type="entry name" value="MLTR_LBD"/>
</dbReference>
<sequence>MNRREELGTFLRARRDALTPADVGLPAGRGRRTKGLRREEVSMLAGVSVTWYTWLEQGRRINASTDVLEAVARALLLDDAARQHLLTLASDAPTDAVEVPEQAPDALVRMITAMEPAPAYVLGPRWEFLAWNRAQARLYPMIERLADHERNLLWVVFAEPTARRLVADWPVQARRILAEFRADVASLRADPGVTTLVERLRGTSPEFAEWWSQADVARFRTRVRSYDHPRAGRLVFEYQQLTASEWPSLRVVVQLPVPGDDSAARLAAWRDMA</sequence>
<dbReference type="PANTHER" id="PTHR35010">
    <property type="entry name" value="BLL4672 PROTEIN-RELATED"/>
    <property type="match status" value="1"/>
</dbReference>
<dbReference type="Pfam" id="PF17765">
    <property type="entry name" value="MLTR_LBD"/>
    <property type="match status" value="1"/>
</dbReference>
<dbReference type="InterPro" id="IPR010982">
    <property type="entry name" value="Lambda_DNA-bd_dom_sf"/>
</dbReference>
<feature type="domain" description="HTH cro/C1-type" evidence="1">
    <location>
        <begin position="10"/>
        <end position="82"/>
    </location>
</feature>
<evidence type="ECO:0000313" key="2">
    <source>
        <dbReference type="EMBL" id="CAB4602158.1"/>
    </source>
</evidence>
<evidence type="ECO:0000259" key="1">
    <source>
        <dbReference type="SMART" id="SM00530"/>
    </source>
</evidence>
<dbReference type="PANTHER" id="PTHR35010:SF2">
    <property type="entry name" value="BLL4672 PROTEIN"/>
    <property type="match status" value="1"/>
</dbReference>
<organism evidence="2">
    <name type="scientific">freshwater metagenome</name>
    <dbReference type="NCBI Taxonomy" id="449393"/>
    <lineage>
        <taxon>unclassified sequences</taxon>
        <taxon>metagenomes</taxon>
        <taxon>ecological metagenomes</taxon>
    </lineage>
</organism>
<proteinExistence type="predicted"/>
<dbReference type="SUPFAM" id="SSF47413">
    <property type="entry name" value="lambda repressor-like DNA-binding domains"/>
    <property type="match status" value="1"/>
</dbReference>
<accession>A0A6J6H043</accession>
<dbReference type="Gene3D" id="1.10.260.40">
    <property type="entry name" value="lambda repressor-like DNA-binding domains"/>
    <property type="match status" value="1"/>
</dbReference>
<name>A0A6J6H043_9ZZZZ</name>
<dbReference type="InterPro" id="IPR001387">
    <property type="entry name" value="Cro/C1-type_HTH"/>
</dbReference>
<dbReference type="Pfam" id="PF13560">
    <property type="entry name" value="HTH_31"/>
    <property type="match status" value="1"/>
</dbReference>
<dbReference type="AlphaFoldDB" id="A0A6J6H043"/>
<dbReference type="CDD" id="cd00093">
    <property type="entry name" value="HTH_XRE"/>
    <property type="match status" value="1"/>
</dbReference>
<dbReference type="EMBL" id="CAEZSR010000342">
    <property type="protein sequence ID" value="CAB4602158.1"/>
    <property type="molecule type" value="Genomic_DNA"/>
</dbReference>
<protein>
    <submittedName>
        <fullName evidence="2">Unannotated protein</fullName>
    </submittedName>
</protein>
<gene>
    <name evidence="2" type="ORF">UFOPK1493_04396</name>
</gene>
<dbReference type="Gene3D" id="3.30.450.180">
    <property type="match status" value="1"/>
</dbReference>
<dbReference type="SMART" id="SM00530">
    <property type="entry name" value="HTH_XRE"/>
    <property type="match status" value="1"/>
</dbReference>